<evidence type="ECO:0000256" key="2">
    <source>
        <dbReference type="ARBA" id="ARBA00022771"/>
    </source>
</evidence>
<feature type="region of interest" description="Disordered" evidence="5">
    <location>
        <begin position="263"/>
        <end position="305"/>
    </location>
</feature>
<dbReference type="InterPro" id="IPR036443">
    <property type="entry name" value="Znf_RanBP2_sf"/>
</dbReference>
<comment type="caution">
    <text evidence="8">The sequence shown here is derived from an EMBL/GenBank/DDBJ whole genome shotgun (WGS) entry which is preliminary data.</text>
</comment>
<organism evidence="8 9">
    <name type="scientific">Mycena maculata</name>
    <dbReference type="NCBI Taxonomy" id="230809"/>
    <lineage>
        <taxon>Eukaryota</taxon>
        <taxon>Fungi</taxon>
        <taxon>Dikarya</taxon>
        <taxon>Basidiomycota</taxon>
        <taxon>Agaricomycotina</taxon>
        <taxon>Agaricomycetes</taxon>
        <taxon>Agaricomycetidae</taxon>
        <taxon>Agaricales</taxon>
        <taxon>Marasmiineae</taxon>
        <taxon>Mycenaceae</taxon>
        <taxon>Mycena</taxon>
    </lineage>
</organism>
<keyword evidence="1" id="KW-0479">Metal-binding</keyword>
<evidence type="ECO:0000256" key="1">
    <source>
        <dbReference type="ARBA" id="ARBA00022723"/>
    </source>
</evidence>
<keyword evidence="9" id="KW-1185">Reference proteome</keyword>
<dbReference type="InterPro" id="IPR013536">
    <property type="entry name" value="WLM_dom"/>
</dbReference>
<dbReference type="Pfam" id="PF08325">
    <property type="entry name" value="WLM"/>
    <property type="match status" value="1"/>
</dbReference>
<evidence type="ECO:0000313" key="9">
    <source>
        <dbReference type="Proteomes" id="UP001215280"/>
    </source>
</evidence>
<evidence type="ECO:0000313" key="8">
    <source>
        <dbReference type="EMBL" id="KAJ7739765.1"/>
    </source>
</evidence>
<dbReference type="InterPro" id="IPR053000">
    <property type="entry name" value="WSS1-like_metalloprotease"/>
</dbReference>
<name>A0AAD7IE10_9AGAR</name>
<feature type="region of interest" description="Disordered" evidence="5">
    <location>
        <begin position="164"/>
        <end position="213"/>
    </location>
</feature>
<dbReference type="AlphaFoldDB" id="A0AAD7IE10"/>
<dbReference type="InterPro" id="IPR001876">
    <property type="entry name" value="Znf_RanBP2"/>
</dbReference>
<dbReference type="PROSITE" id="PS50199">
    <property type="entry name" value="ZF_RANBP2_2"/>
    <property type="match status" value="1"/>
</dbReference>
<dbReference type="Proteomes" id="UP001215280">
    <property type="component" value="Unassembled WGS sequence"/>
</dbReference>
<evidence type="ECO:0000256" key="4">
    <source>
        <dbReference type="PROSITE-ProRule" id="PRU00322"/>
    </source>
</evidence>
<dbReference type="PANTHER" id="PTHR46622:SF1">
    <property type="entry name" value="DNA-DEPENDENT METALLOPROTEASE WSS1"/>
    <property type="match status" value="1"/>
</dbReference>
<dbReference type="SUPFAM" id="SSF90209">
    <property type="entry name" value="Ran binding protein zinc finger-like"/>
    <property type="match status" value="1"/>
</dbReference>
<keyword evidence="2 4" id="KW-0863">Zinc-finger</keyword>
<accession>A0AAD7IE10</accession>
<feature type="compositionally biased region" description="Basic and acidic residues" evidence="5">
    <location>
        <begin position="363"/>
        <end position="380"/>
    </location>
</feature>
<feature type="compositionally biased region" description="Basic residues" evidence="5">
    <location>
        <begin position="173"/>
        <end position="187"/>
    </location>
</feature>
<reference evidence="8" key="1">
    <citation type="submission" date="2023-03" db="EMBL/GenBank/DDBJ databases">
        <title>Massive genome expansion in bonnet fungi (Mycena s.s.) driven by repeated elements and novel gene families across ecological guilds.</title>
        <authorList>
            <consortium name="Lawrence Berkeley National Laboratory"/>
            <person name="Harder C.B."/>
            <person name="Miyauchi S."/>
            <person name="Viragh M."/>
            <person name="Kuo A."/>
            <person name="Thoen E."/>
            <person name="Andreopoulos B."/>
            <person name="Lu D."/>
            <person name="Skrede I."/>
            <person name="Drula E."/>
            <person name="Henrissat B."/>
            <person name="Morin E."/>
            <person name="Kohler A."/>
            <person name="Barry K."/>
            <person name="LaButti K."/>
            <person name="Morin E."/>
            <person name="Salamov A."/>
            <person name="Lipzen A."/>
            <person name="Mereny Z."/>
            <person name="Hegedus B."/>
            <person name="Baldrian P."/>
            <person name="Stursova M."/>
            <person name="Weitz H."/>
            <person name="Taylor A."/>
            <person name="Grigoriev I.V."/>
            <person name="Nagy L.G."/>
            <person name="Martin F."/>
            <person name="Kauserud H."/>
        </authorList>
    </citation>
    <scope>NUCLEOTIDE SEQUENCE</scope>
    <source>
        <strain evidence="8">CBHHK188m</strain>
    </source>
</reference>
<dbReference type="Gene3D" id="3.30.2010.10">
    <property type="entry name" value="Metalloproteases ('zincins'), catalytic domain"/>
    <property type="match status" value="1"/>
</dbReference>
<dbReference type="PROSITE" id="PS51397">
    <property type="entry name" value="WLM"/>
    <property type="match status" value="1"/>
</dbReference>
<evidence type="ECO:0000259" key="6">
    <source>
        <dbReference type="PROSITE" id="PS50199"/>
    </source>
</evidence>
<dbReference type="Gene3D" id="2.30.30.380">
    <property type="entry name" value="Zn-finger domain of Sec23/24"/>
    <property type="match status" value="1"/>
</dbReference>
<dbReference type="GO" id="GO:0008270">
    <property type="term" value="F:zinc ion binding"/>
    <property type="evidence" value="ECO:0007669"/>
    <property type="project" value="UniProtKB-KW"/>
</dbReference>
<evidence type="ECO:0000256" key="3">
    <source>
        <dbReference type="ARBA" id="ARBA00022833"/>
    </source>
</evidence>
<dbReference type="EMBL" id="JARJLG010000130">
    <property type="protein sequence ID" value="KAJ7739765.1"/>
    <property type="molecule type" value="Genomic_DNA"/>
</dbReference>
<feature type="domain" description="RanBP2-type" evidence="6">
    <location>
        <begin position="420"/>
        <end position="449"/>
    </location>
</feature>
<dbReference type="PANTHER" id="PTHR46622">
    <property type="entry name" value="DNA-DEPENDENT METALLOPROTEASE WSS1"/>
    <property type="match status" value="1"/>
</dbReference>
<dbReference type="GO" id="GO:0006281">
    <property type="term" value="P:DNA repair"/>
    <property type="evidence" value="ECO:0007669"/>
    <property type="project" value="TreeGrafter"/>
</dbReference>
<sequence>MVHLRLNERESNPNPHVNFISSLPARDAASQEDARQFLRALAAQVRPIMKSHGLVVNSLEEYEYNMVFAGRNWNAGEVVEIVLRRPDGSFAPTSWLMSTLCHELAHIKHMNHGPAFQALWKRLREEVRALQDKGYHGDGYWSSGTRLLDSAKVTGDGIEDGEFPEYMCGGAHSRTRPTGLRRRRGPRPPRPGEPIASLKTGRQTAKKRKAGTRVASKYAFAGEGALLVEDLAVKDKGTGFRKQAGSKRAREERALAAERRIQALQSQTASTSQVADSSSEEEDELESEDELVGETDAERRKTLLHSTASEELPTITSWRDFEDDFDFTRQPAKSPKEIIDIPSDDDIFIASGSTFTMPPPKIKSNDRDNSQDPKTKDRKSSGLGNMVQSEMALRKKESLGMAPVKGGGRVLKGSARPIPQESEWACSMCTLLNRGSFLVCSACAAERSAHSEDHT</sequence>
<keyword evidence="3" id="KW-0862">Zinc</keyword>
<evidence type="ECO:0000256" key="5">
    <source>
        <dbReference type="SAM" id="MobiDB-lite"/>
    </source>
</evidence>
<feature type="compositionally biased region" description="Low complexity" evidence="5">
    <location>
        <begin position="263"/>
        <end position="277"/>
    </location>
</feature>
<dbReference type="PROSITE" id="PS01358">
    <property type="entry name" value="ZF_RANBP2_1"/>
    <property type="match status" value="1"/>
</dbReference>
<dbReference type="GO" id="GO:0008237">
    <property type="term" value="F:metallopeptidase activity"/>
    <property type="evidence" value="ECO:0007669"/>
    <property type="project" value="TreeGrafter"/>
</dbReference>
<feature type="domain" description="WLM" evidence="7">
    <location>
        <begin position="8"/>
        <end position="262"/>
    </location>
</feature>
<gene>
    <name evidence="8" type="ORF">DFH07DRAFT_839811</name>
</gene>
<feature type="compositionally biased region" description="Acidic residues" evidence="5">
    <location>
        <begin position="278"/>
        <end position="295"/>
    </location>
</feature>
<feature type="region of interest" description="Disordered" evidence="5">
    <location>
        <begin position="354"/>
        <end position="414"/>
    </location>
</feature>
<dbReference type="GO" id="GO:0005634">
    <property type="term" value="C:nucleus"/>
    <property type="evidence" value="ECO:0007669"/>
    <property type="project" value="TreeGrafter"/>
</dbReference>
<evidence type="ECO:0000259" key="7">
    <source>
        <dbReference type="PROSITE" id="PS51397"/>
    </source>
</evidence>
<protein>
    <submittedName>
        <fullName evidence="8">WLM domain-containing protein</fullName>
    </submittedName>
</protein>
<proteinExistence type="predicted"/>